<evidence type="ECO:0000313" key="3">
    <source>
        <dbReference type="Proteomes" id="UP000011715"/>
    </source>
</evidence>
<reference evidence="3" key="1">
    <citation type="submission" date="2010-05" db="EMBL/GenBank/DDBJ databases">
        <title>The genome sequence of Magnaporthe poae strain ATCC 64411.</title>
        <authorList>
            <person name="Ma L.-J."/>
            <person name="Dead R."/>
            <person name="Young S."/>
            <person name="Zeng Q."/>
            <person name="Koehrsen M."/>
            <person name="Alvarado L."/>
            <person name="Berlin A."/>
            <person name="Chapman S.B."/>
            <person name="Chen Z."/>
            <person name="Freedman E."/>
            <person name="Gellesch M."/>
            <person name="Goldberg J."/>
            <person name="Griggs A."/>
            <person name="Gujja S."/>
            <person name="Heilman E.R."/>
            <person name="Heiman D."/>
            <person name="Hepburn T."/>
            <person name="Howarth C."/>
            <person name="Jen D."/>
            <person name="Larson L."/>
            <person name="Mehta T."/>
            <person name="Neiman D."/>
            <person name="Pearson M."/>
            <person name="Roberts A."/>
            <person name="Saif S."/>
            <person name="Shea T."/>
            <person name="Shenoy N."/>
            <person name="Sisk P."/>
            <person name="Stolte C."/>
            <person name="Sykes S."/>
            <person name="Walk T."/>
            <person name="White J."/>
            <person name="Yandava C."/>
            <person name="Haas B."/>
            <person name="Nusbaum C."/>
            <person name="Birren B."/>
        </authorList>
    </citation>
    <scope>NUCLEOTIDE SEQUENCE [LARGE SCALE GENOMIC DNA]</scope>
    <source>
        <strain evidence="3">ATCC 64411 / 73-15</strain>
    </source>
</reference>
<reference evidence="1" key="3">
    <citation type="submission" date="2011-03" db="EMBL/GenBank/DDBJ databases">
        <title>Annotation of Magnaporthe poae ATCC 64411.</title>
        <authorList>
            <person name="Ma L.-J."/>
            <person name="Dead R."/>
            <person name="Young S.K."/>
            <person name="Zeng Q."/>
            <person name="Gargeya S."/>
            <person name="Fitzgerald M."/>
            <person name="Haas B."/>
            <person name="Abouelleil A."/>
            <person name="Alvarado L."/>
            <person name="Arachchi H.M."/>
            <person name="Berlin A."/>
            <person name="Brown A."/>
            <person name="Chapman S.B."/>
            <person name="Chen Z."/>
            <person name="Dunbar C."/>
            <person name="Freedman E."/>
            <person name="Gearin G."/>
            <person name="Gellesch M."/>
            <person name="Goldberg J."/>
            <person name="Griggs A."/>
            <person name="Gujja S."/>
            <person name="Heiman D."/>
            <person name="Howarth C."/>
            <person name="Larson L."/>
            <person name="Lui A."/>
            <person name="MacDonald P.J.P."/>
            <person name="Mehta T."/>
            <person name="Montmayeur A."/>
            <person name="Murphy C."/>
            <person name="Neiman D."/>
            <person name="Pearson M."/>
            <person name="Priest M."/>
            <person name="Roberts A."/>
            <person name="Saif S."/>
            <person name="Shea T."/>
            <person name="Shenoy N."/>
            <person name="Sisk P."/>
            <person name="Stolte C."/>
            <person name="Sykes S."/>
            <person name="Yandava C."/>
            <person name="Wortman J."/>
            <person name="Nusbaum C."/>
            <person name="Birren B."/>
        </authorList>
    </citation>
    <scope>NUCLEOTIDE SEQUENCE</scope>
    <source>
        <strain evidence="1">ATCC 64411</strain>
    </source>
</reference>
<sequence length="79" mass="8503">MALSSQRFLTMSLPSIPAPAVVSASVCMLLVVKPASARLEVCKRLALACILDPEHYLLPVANIRSVSSELDIKIRALLT</sequence>
<reference evidence="2" key="5">
    <citation type="submission" date="2015-06" db="UniProtKB">
        <authorList>
            <consortium name="EnsemblFungi"/>
        </authorList>
    </citation>
    <scope>IDENTIFICATION</scope>
    <source>
        <strain evidence="2">ATCC 64411</strain>
    </source>
</reference>
<gene>
    <name evidence="1" type="ORF">MAPG_03158</name>
</gene>
<dbReference type="EMBL" id="ADBL01000768">
    <property type="status" value="NOT_ANNOTATED_CDS"/>
    <property type="molecule type" value="Genomic_DNA"/>
</dbReference>
<reference evidence="2" key="4">
    <citation type="journal article" date="2015" name="G3 (Bethesda)">
        <title>Genome sequences of three phytopathogenic species of the Magnaporthaceae family of fungi.</title>
        <authorList>
            <person name="Okagaki L.H."/>
            <person name="Nunes C.C."/>
            <person name="Sailsbery J."/>
            <person name="Clay B."/>
            <person name="Brown D."/>
            <person name="John T."/>
            <person name="Oh Y."/>
            <person name="Young N."/>
            <person name="Fitzgerald M."/>
            <person name="Haas B.J."/>
            <person name="Zeng Q."/>
            <person name="Young S."/>
            <person name="Adiconis X."/>
            <person name="Fan L."/>
            <person name="Levin J.Z."/>
            <person name="Mitchell T.K."/>
            <person name="Okubara P.A."/>
            <person name="Farman M.L."/>
            <person name="Kohn L.M."/>
            <person name="Birren B."/>
            <person name="Ma L.-J."/>
            <person name="Dean R.A."/>
        </authorList>
    </citation>
    <scope>NUCLEOTIDE SEQUENCE</scope>
    <source>
        <strain evidence="2">ATCC 64411 / 73-15</strain>
    </source>
</reference>
<reference evidence="1" key="2">
    <citation type="submission" date="2010-05" db="EMBL/GenBank/DDBJ databases">
        <title>The Genome Sequence of Magnaporthe poae strain ATCC 64411.</title>
        <authorList>
            <consortium name="The Broad Institute Genome Sequencing Platform"/>
            <consortium name="Broad Institute Genome Sequencing Center for Infectious Disease"/>
            <person name="Ma L.-J."/>
            <person name="Dead R."/>
            <person name="Young S."/>
            <person name="Zeng Q."/>
            <person name="Koehrsen M."/>
            <person name="Alvarado L."/>
            <person name="Berlin A."/>
            <person name="Chapman S.B."/>
            <person name="Chen Z."/>
            <person name="Freedman E."/>
            <person name="Gellesch M."/>
            <person name="Goldberg J."/>
            <person name="Griggs A."/>
            <person name="Gujja S."/>
            <person name="Heilman E.R."/>
            <person name="Heiman D."/>
            <person name="Hepburn T."/>
            <person name="Howarth C."/>
            <person name="Jen D."/>
            <person name="Larson L."/>
            <person name="Mehta T."/>
            <person name="Neiman D."/>
            <person name="Pearson M."/>
            <person name="Roberts A."/>
            <person name="Saif S."/>
            <person name="Shea T."/>
            <person name="Shenoy N."/>
            <person name="Sisk P."/>
            <person name="Stolte C."/>
            <person name="Sykes S."/>
            <person name="Walk T."/>
            <person name="White J."/>
            <person name="Yandava C."/>
            <person name="Haas B."/>
            <person name="Nusbaum C."/>
            <person name="Birren B."/>
        </authorList>
    </citation>
    <scope>NUCLEOTIDE SEQUENCE</scope>
    <source>
        <strain evidence="1">ATCC 64411</strain>
    </source>
</reference>
<dbReference type="EnsemblFungi" id="MAPG_03158T0">
    <property type="protein sequence ID" value="MAPG_03158T0"/>
    <property type="gene ID" value="MAPG_03158"/>
</dbReference>
<name>A0A0C4DT98_MAGP6</name>
<protein>
    <submittedName>
        <fullName evidence="1 2">Uncharacterized protein</fullName>
    </submittedName>
</protein>
<organism evidence="2 3">
    <name type="scientific">Magnaporthiopsis poae (strain ATCC 64411 / 73-15)</name>
    <name type="common">Kentucky bluegrass fungus</name>
    <name type="synonym">Magnaporthe poae</name>
    <dbReference type="NCBI Taxonomy" id="644358"/>
    <lineage>
        <taxon>Eukaryota</taxon>
        <taxon>Fungi</taxon>
        <taxon>Dikarya</taxon>
        <taxon>Ascomycota</taxon>
        <taxon>Pezizomycotina</taxon>
        <taxon>Sordariomycetes</taxon>
        <taxon>Sordariomycetidae</taxon>
        <taxon>Magnaporthales</taxon>
        <taxon>Magnaporthaceae</taxon>
        <taxon>Magnaporthiopsis</taxon>
    </lineage>
</organism>
<dbReference type="Proteomes" id="UP000011715">
    <property type="component" value="Unassembled WGS sequence"/>
</dbReference>
<dbReference type="VEuPathDB" id="FungiDB:MAPG_03158"/>
<evidence type="ECO:0000313" key="1">
    <source>
        <dbReference type="EMBL" id="KLU84113.1"/>
    </source>
</evidence>
<accession>A0A0C4DT98</accession>
<dbReference type="EMBL" id="GL876967">
    <property type="protein sequence ID" value="KLU84113.1"/>
    <property type="molecule type" value="Genomic_DNA"/>
</dbReference>
<keyword evidence="3" id="KW-1185">Reference proteome</keyword>
<evidence type="ECO:0000313" key="2">
    <source>
        <dbReference type="EnsemblFungi" id="MAPG_03158T0"/>
    </source>
</evidence>
<dbReference type="AlphaFoldDB" id="A0A0C4DT98"/>
<proteinExistence type="predicted"/>